<name>A0A839XQY7_9PSEU</name>
<dbReference type="PROSITE" id="PS51819">
    <property type="entry name" value="VOC"/>
    <property type="match status" value="1"/>
</dbReference>
<gene>
    <name evidence="2" type="ORF">FB384_004578</name>
</gene>
<evidence type="ECO:0000259" key="1">
    <source>
        <dbReference type="PROSITE" id="PS51819"/>
    </source>
</evidence>
<proteinExistence type="predicted"/>
<evidence type="ECO:0000313" key="3">
    <source>
        <dbReference type="Proteomes" id="UP000564573"/>
    </source>
</evidence>
<dbReference type="Gene3D" id="3.10.180.10">
    <property type="entry name" value="2,3-Dihydroxybiphenyl 1,2-Dioxygenase, domain 1"/>
    <property type="match status" value="1"/>
</dbReference>
<dbReference type="GO" id="GO:0051213">
    <property type="term" value="F:dioxygenase activity"/>
    <property type="evidence" value="ECO:0007669"/>
    <property type="project" value="UniProtKB-KW"/>
</dbReference>
<dbReference type="Proteomes" id="UP000564573">
    <property type="component" value="Unassembled WGS sequence"/>
</dbReference>
<dbReference type="InterPro" id="IPR029068">
    <property type="entry name" value="Glyas_Bleomycin-R_OHBP_Dase"/>
</dbReference>
<keyword evidence="2" id="KW-0560">Oxidoreductase</keyword>
<keyword evidence="3" id="KW-1185">Reference proteome</keyword>
<dbReference type="GO" id="GO:0016829">
    <property type="term" value="F:lyase activity"/>
    <property type="evidence" value="ECO:0007669"/>
    <property type="project" value="UniProtKB-KW"/>
</dbReference>
<dbReference type="EMBL" id="JACIBS010000005">
    <property type="protein sequence ID" value="MBB3665620.1"/>
    <property type="molecule type" value="Genomic_DNA"/>
</dbReference>
<reference evidence="2 3" key="1">
    <citation type="submission" date="2020-08" db="EMBL/GenBank/DDBJ databases">
        <title>Sequencing the genomes of 1000 actinobacteria strains.</title>
        <authorList>
            <person name="Klenk H.-P."/>
        </authorList>
    </citation>
    <scope>NUCLEOTIDE SEQUENCE [LARGE SCALE GENOMIC DNA]</scope>
    <source>
        <strain evidence="2 3">DSM 45267</strain>
    </source>
</reference>
<dbReference type="InterPro" id="IPR037523">
    <property type="entry name" value="VOC_core"/>
</dbReference>
<dbReference type="RefSeq" id="WP_183786825.1">
    <property type="nucleotide sequence ID" value="NZ_JACIBS010000005.1"/>
</dbReference>
<dbReference type="SUPFAM" id="SSF54593">
    <property type="entry name" value="Glyoxalase/Bleomycin resistance protein/Dihydroxybiphenyl dioxygenase"/>
    <property type="match status" value="1"/>
</dbReference>
<keyword evidence="2" id="KW-0456">Lyase</keyword>
<dbReference type="AlphaFoldDB" id="A0A839XQY7"/>
<sequence length="169" mass="18508">MMDLDTLGLPPFPWGEVFHLGIRVVDLEAAQEELTRTLGVGWTVPFSHSMEVWWPDGGMRAADLTISFSQEGPVHIELLQGSPGSFWDTEIGGAGLHHVGVWVEDVTAVNTELVAKGWQVELAGAAPEDGYGGFTYIRSPSGVLYEPESCLNGAKERFDRWYAGTDPLF</sequence>
<organism evidence="2 3">
    <name type="scientific">Prauserella sediminis</name>
    <dbReference type="NCBI Taxonomy" id="577680"/>
    <lineage>
        <taxon>Bacteria</taxon>
        <taxon>Bacillati</taxon>
        <taxon>Actinomycetota</taxon>
        <taxon>Actinomycetes</taxon>
        <taxon>Pseudonocardiales</taxon>
        <taxon>Pseudonocardiaceae</taxon>
        <taxon>Prauserella</taxon>
        <taxon>Prauserella salsuginis group</taxon>
    </lineage>
</organism>
<comment type="caution">
    <text evidence="2">The sequence shown here is derived from an EMBL/GenBank/DDBJ whole genome shotgun (WGS) entry which is preliminary data.</text>
</comment>
<evidence type="ECO:0000313" key="2">
    <source>
        <dbReference type="EMBL" id="MBB3665620.1"/>
    </source>
</evidence>
<protein>
    <submittedName>
        <fullName evidence="2">Catechol 2,3-dioxygenase-like lactoylglutathione lyase family enzyme</fullName>
    </submittedName>
</protein>
<feature type="domain" description="VOC" evidence="1">
    <location>
        <begin position="16"/>
        <end position="150"/>
    </location>
</feature>
<keyword evidence="2" id="KW-0223">Dioxygenase</keyword>
<accession>A0A839XQY7</accession>
<dbReference type="Pfam" id="PF13669">
    <property type="entry name" value="Glyoxalase_4"/>
    <property type="match status" value="1"/>
</dbReference>